<keyword evidence="2" id="KW-0285">Flavoprotein</keyword>
<dbReference type="GO" id="GO:0010181">
    <property type="term" value="F:FMN binding"/>
    <property type="evidence" value="ECO:0007669"/>
    <property type="project" value="InterPro"/>
</dbReference>
<sequence length="288" mass="31657">MSHHPPFKQVRSRARCSPSPLSALRVEASRPGFDTTDAWKYTKTPKPDWVVGTGANAPQPDKFREIDPTTENKGALYKMMISAITPRPIGFISSYDAEGNTNLAPFSYFTMVAHDPPTVMVSFTHPSGDELKGTCDNILATKNFTANLISEHFVEAANYTSIDAPKGQSEWPLSGLTQVPSKTIKAPRVGESAFSMECELEHYYHLHNADQARTGTVVLGKVKLFHVRDDVIDDSLLVDTSKLKPVSRLGGISYGRTLSAYELPRPVWAKEAESDPVKKVLAHDGGKI</sequence>
<evidence type="ECO:0000256" key="5">
    <source>
        <dbReference type="SAM" id="MobiDB-lite"/>
    </source>
</evidence>
<evidence type="ECO:0000256" key="1">
    <source>
        <dbReference type="ARBA" id="ARBA00001917"/>
    </source>
</evidence>
<evidence type="ECO:0000256" key="2">
    <source>
        <dbReference type="ARBA" id="ARBA00022630"/>
    </source>
</evidence>
<accession>A0A0D6EFM7</accession>
<dbReference type="Gene3D" id="2.30.110.10">
    <property type="entry name" value="Electron Transport, Fmn-binding Protein, Chain A"/>
    <property type="match status" value="1"/>
</dbReference>
<dbReference type="PANTHER" id="PTHR33798">
    <property type="entry name" value="FLAVOPROTEIN OXYGENASE"/>
    <property type="match status" value="1"/>
</dbReference>
<comment type="similarity">
    <text evidence="4">Belongs to the flavoredoxin family.</text>
</comment>
<comment type="cofactor">
    <cofactor evidence="1">
        <name>FMN</name>
        <dbReference type="ChEBI" id="CHEBI:58210"/>
    </cofactor>
</comment>
<dbReference type="Proteomes" id="UP000243876">
    <property type="component" value="Unassembled WGS sequence"/>
</dbReference>
<name>A0A0D6EFM7_SPOSA</name>
<feature type="compositionally biased region" description="Basic residues" evidence="5">
    <location>
        <begin position="1"/>
        <end position="14"/>
    </location>
</feature>
<dbReference type="OrthoDB" id="298012at2759"/>
<dbReference type="InterPro" id="IPR012349">
    <property type="entry name" value="Split_barrel_FMN-bd"/>
</dbReference>
<evidence type="ECO:0000256" key="4">
    <source>
        <dbReference type="ARBA" id="ARBA00038054"/>
    </source>
</evidence>
<proteinExistence type="inferred from homology"/>
<keyword evidence="3" id="KW-0288">FMN</keyword>
<evidence type="ECO:0000259" key="6">
    <source>
        <dbReference type="SMART" id="SM00903"/>
    </source>
</evidence>
<evidence type="ECO:0000313" key="8">
    <source>
        <dbReference type="Proteomes" id="UP000243876"/>
    </source>
</evidence>
<dbReference type="EMBL" id="CENE01000001">
    <property type="protein sequence ID" value="CEQ38812.1"/>
    <property type="molecule type" value="Genomic_DNA"/>
</dbReference>
<dbReference type="SUPFAM" id="SSF50475">
    <property type="entry name" value="FMN-binding split barrel"/>
    <property type="match status" value="1"/>
</dbReference>
<dbReference type="SMART" id="SM00903">
    <property type="entry name" value="Flavin_Reduct"/>
    <property type="match status" value="1"/>
</dbReference>
<dbReference type="Pfam" id="PF01613">
    <property type="entry name" value="Flavin_Reduct"/>
    <property type="match status" value="1"/>
</dbReference>
<reference evidence="8" key="1">
    <citation type="submission" date="2015-02" db="EMBL/GenBank/DDBJ databases">
        <authorList>
            <person name="Gon?alves P."/>
        </authorList>
    </citation>
    <scope>NUCLEOTIDE SEQUENCE [LARGE SCALE GENOMIC DNA]</scope>
</reference>
<protein>
    <submittedName>
        <fullName evidence="7">SPOSA6832_00280-mRNA-1:cds</fullName>
    </submittedName>
</protein>
<organism evidence="7 8">
    <name type="scientific">Sporidiobolus salmonicolor</name>
    <name type="common">Yeast-like fungus</name>
    <name type="synonym">Sporobolomyces salmonicolor</name>
    <dbReference type="NCBI Taxonomy" id="5005"/>
    <lineage>
        <taxon>Eukaryota</taxon>
        <taxon>Fungi</taxon>
        <taxon>Dikarya</taxon>
        <taxon>Basidiomycota</taxon>
        <taxon>Pucciniomycotina</taxon>
        <taxon>Microbotryomycetes</taxon>
        <taxon>Sporidiobolales</taxon>
        <taxon>Sporidiobolaceae</taxon>
        <taxon>Sporobolomyces</taxon>
    </lineage>
</organism>
<keyword evidence="8" id="KW-1185">Reference proteome</keyword>
<feature type="region of interest" description="Disordered" evidence="5">
    <location>
        <begin position="1"/>
        <end position="21"/>
    </location>
</feature>
<dbReference type="InterPro" id="IPR002563">
    <property type="entry name" value="Flavin_Rdtase-like_dom"/>
</dbReference>
<feature type="domain" description="Flavin reductase like" evidence="6">
    <location>
        <begin position="82"/>
        <end position="245"/>
    </location>
</feature>
<evidence type="ECO:0000313" key="7">
    <source>
        <dbReference type="EMBL" id="CEQ38812.1"/>
    </source>
</evidence>
<dbReference type="AlphaFoldDB" id="A0A0D6EFM7"/>
<dbReference type="PANTHER" id="PTHR33798:SF5">
    <property type="entry name" value="FLAVIN REDUCTASE LIKE DOMAIN-CONTAINING PROTEIN"/>
    <property type="match status" value="1"/>
</dbReference>
<evidence type="ECO:0000256" key="3">
    <source>
        <dbReference type="ARBA" id="ARBA00022643"/>
    </source>
</evidence>
<gene>
    <name evidence="7" type="primary">SPOSA6832_00280</name>
</gene>